<reference evidence="11 12" key="1">
    <citation type="submission" date="2015-09" db="EMBL/GenBank/DDBJ databases">
        <title>Genome sequencing project for genomic taxonomy and phylogenomics of Bacillus-like bacteria.</title>
        <authorList>
            <person name="Liu B."/>
            <person name="Wang J."/>
            <person name="Zhu Y."/>
            <person name="Liu G."/>
            <person name="Chen Q."/>
            <person name="Chen Z."/>
            <person name="Lan J."/>
            <person name="Che J."/>
            <person name="Ge C."/>
            <person name="Shi H."/>
            <person name="Pan Z."/>
            <person name="Liu X."/>
        </authorList>
    </citation>
    <scope>NUCLEOTIDE SEQUENCE [LARGE SCALE GENOMIC DNA]</scope>
    <source>
        <strain evidence="11 12">DSM 8552</strain>
    </source>
</reference>
<name>A0ABR5N7Z5_BRECH</name>
<dbReference type="Proteomes" id="UP000051063">
    <property type="component" value="Unassembled WGS sequence"/>
</dbReference>
<evidence type="ECO:0000256" key="7">
    <source>
        <dbReference type="ARBA" id="ARBA00023136"/>
    </source>
</evidence>
<feature type="transmembrane region" description="Helical" evidence="9">
    <location>
        <begin position="104"/>
        <end position="123"/>
    </location>
</feature>
<dbReference type="InterPro" id="IPR051088">
    <property type="entry name" value="PTS_Sugar-EIIC/EIIB"/>
</dbReference>
<protein>
    <recommendedName>
        <fullName evidence="8">Permease IIC component</fullName>
    </recommendedName>
</protein>
<gene>
    <name evidence="11" type="ORF">AN963_17780</name>
</gene>
<comment type="subcellular location">
    <subcellularLocation>
        <location evidence="1">Cell membrane</location>
        <topology evidence="1">Multi-pass membrane protein</topology>
    </subcellularLocation>
</comment>
<feature type="transmembrane region" description="Helical" evidence="9">
    <location>
        <begin position="73"/>
        <end position="92"/>
    </location>
</feature>
<feature type="transmembrane region" description="Helical" evidence="9">
    <location>
        <begin position="352"/>
        <end position="372"/>
    </location>
</feature>
<dbReference type="RefSeq" id="WP_055745855.1">
    <property type="nucleotide sequence ID" value="NZ_LJJB01000010.1"/>
</dbReference>
<feature type="domain" description="PTS EIIC type-3" evidence="10">
    <location>
        <begin position="8"/>
        <end position="423"/>
    </location>
</feature>
<dbReference type="InterPro" id="IPR003352">
    <property type="entry name" value="PTS_EIIC"/>
</dbReference>
<feature type="transmembrane region" description="Helical" evidence="9">
    <location>
        <begin position="403"/>
        <end position="423"/>
    </location>
</feature>
<dbReference type="PIRSF" id="PIRSF006351">
    <property type="entry name" value="PTS_EIIC-Cellobiose"/>
    <property type="match status" value="1"/>
</dbReference>
<dbReference type="PROSITE" id="PS51105">
    <property type="entry name" value="PTS_EIIC_TYPE_3"/>
    <property type="match status" value="1"/>
</dbReference>
<evidence type="ECO:0000256" key="8">
    <source>
        <dbReference type="PIRNR" id="PIRNR006351"/>
    </source>
</evidence>
<sequence>MAGFISFLENRVMPVAGRIAEQKHLQAIRDGIILTMPLLIIGSLFLIIGFIPIPGYSDFMSGIFGDKWLTKLLYPVNATFDIMALIVSFGVAYRLAEKYKVDPLSAGAISVASFLLATPYTTMFTPEGASTAVEVGGVIPVTLMGSKGLFVAMILALLSTEIYRKIIQKKIVITMPDGVPPAVARSFVALIPASVVLLVVWLLRILIENTSFHSIHNIVSDLLVGPLNALGSSMFGAIIAVLMVQLLWSLGLHGAAIVGGVMDPIWLSLMDQNRAVFQADPTGELPNVITKQFFDLWIYAGGSGATLALVVLMILRARSEQMKNIGRLSIGPGLFNINEPVTFGMPIVMNPLLIIPFILAPIVLVIVSYLAMELGWVARPSGVAVPWTTPPIISGYLATGGKISGSVLQLVNFVISLLIYYPFFRLWDKQKLAEEQAESNSSNASVPL</sequence>
<dbReference type="NCBIfam" id="TIGR00359">
    <property type="entry name" value="cello_pts_IIC"/>
    <property type="match status" value="1"/>
</dbReference>
<evidence type="ECO:0000256" key="3">
    <source>
        <dbReference type="ARBA" id="ARBA00022475"/>
    </source>
</evidence>
<keyword evidence="3 8" id="KW-1003">Cell membrane</keyword>
<feature type="transmembrane region" description="Helical" evidence="9">
    <location>
        <begin position="223"/>
        <end position="243"/>
    </location>
</feature>
<feature type="transmembrane region" description="Helical" evidence="9">
    <location>
        <begin position="179"/>
        <end position="203"/>
    </location>
</feature>
<evidence type="ECO:0000313" key="12">
    <source>
        <dbReference type="Proteomes" id="UP000051063"/>
    </source>
</evidence>
<dbReference type="Pfam" id="PF02378">
    <property type="entry name" value="PTS_EIIC"/>
    <property type="match status" value="1"/>
</dbReference>
<dbReference type="PANTHER" id="PTHR33989:SF11">
    <property type="entry name" value="LICHENAN PERMEASE IIC COMPONENT"/>
    <property type="match status" value="1"/>
</dbReference>
<comment type="function">
    <text evidence="8">The phosphoenolpyruvate-dependent sugar phosphotransferase system (PTS), a major carbohydrate active -transport system, catalyzes the phosphorylation of incoming sugar substrates concomitant with their translocation across the cell membrane.</text>
</comment>
<feature type="transmembrane region" description="Helical" evidence="9">
    <location>
        <begin position="296"/>
        <end position="315"/>
    </location>
</feature>
<keyword evidence="2 8" id="KW-0813">Transport</keyword>
<keyword evidence="7 8" id="KW-0472">Membrane</keyword>
<evidence type="ECO:0000256" key="2">
    <source>
        <dbReference type="ARBA" id="ARBA00022448"/>
    </source>
</evidence>
<evidence type="ECO:0000256" key="1">
    <source>
        <dbReference type="ARBA" id="ARBA00004651"/>
    </source>
</evidence>
<feature type="transmembrane region" description="Helical" evidence="9">
    <location>
        <begin position="250"/>
        <end position="269"/>
    </location>
</feature>
<evidence type="ECO:0000256" key="5">
    <source>
        <dbReference type="ARBA" id="ARBA00022692"/>
    </source>
</evidence>
<accession>A0ABR5N7Z5</accession>
<comment type="caution">
    <text evidence="11">The sequence shown here is derived from an EMBL/GenBank/DDBJ whole genome shotgun (WGS) entry which is preliminary data.</text>
</comment>
<feature type="transmembrane region" description="Helical" evidence="9">
    <location>
        <begin position="32"/>
        <end position="53"/>
    </location>
</feature>
<evidence type="ECO:0000256" key="6">
    <source>
        <dbReference type="ARBA" id="ARBA00022989"/>
    </source>
</evidence>
<dbReference type="NCBIfam" id="TIGR00410">
    <property type="entry name" value="lacE"/>
    <property type="match status" value="1"/>
</dbReference>
<organism evidence="11 12">
    <name type="scientific">Brevibacillus choshinensis</name>
    <dbReference type="NCBI Taxonomy" id="54911"/>
    <lineage>
        <taxon>Bacteria</taxon>
        <taxon>Bacillati</taxon>
        <taxon>Bacillota</taxon>
        <taxon>Bacilli</taxon>
        <taxon>Bacillales</taxon>
        <taxon>Paenibacillaceae</taxon>
        <taxon>Brevibacillus</taxon>
    </lineage>
</organism>
<feature type="transmembrane region" description="Helical" evidence="9">
    <location>
        <begin position="135"/>
        <end position="158"/>
    </location>
</feature>
<dbReference type="PANTHER" id="PTHR33989">
    <property type="match status" value="1"/>
</dbReference>
<evidence type="ECO:0000313" key="11">
    <source>
        <dbReference type="EMBL" id="KQL46758.1"/>
    </source>
</evidence>
<evidence type="ECO:0000259" key="10">
    <source>
        <dbReference type="PROSITE" id="PS51105"/>
    </source>
</evidence>
<keyword evidence="12" id="KW-1185">Reference proteome</keyword>
<evidence type="ECO:0000256" key="4">
    <source>
        <dbReference type="ARBA" id="ARBA00022597"/>
    </source>
</evidence>
<keyword evidence="5 9" id="KW-0812">Transmembrane</keyword>
<proteinExistence type="predicted"/>
<dbReference type="InterPro" id="IPR004501">
    <property type="entry name" value="PTS_EIIC_3"/>
</dbReference>
<dbReference type="EMBL" id="LJJB01000010">
    <property type="protein sequence ID" value="KQL46758.1"/>
    <property type="molecule type" value="Genomic_DNA"/>
</dbReference>
<keyword evidence="6 9" id="KW-1133">Transmembrane helix</keyword>
<evidence type="ECO:0000256" key="9">
    <source>
        <dbReference type="SAM" id="Phobius"/>
    </source>
</evidence>
<keyword evidence="4 8" id="KW-0762">Sugar transport</keyword>
<dbReference type="InterPro" id="IPR004796">
    <property type="entry name" value="PTS_IIC_cello"/>
</dbReference>